<evidence type="ECO:0000313" key="15">
    <source>
        <dbReference type="Proteomes" id="UP001204144"/>
    </source>
</evidence>
<dbReference type="GO" id="GO:0015344">
    <property type="term" value="F:siderophore uptake transmembrane transporter activity"/>
    <property type="evidence" value="ECO:0007669"/>
    <property type="project" value="TreeGrafter"/>
</dbReference>
<dbReference type="PANTHER" id="PTHR30069:SF29">
    <property type="entry name" value="HEMOGLOBIN AND HEMOGLOBIN-HAPTOGLOBIN-BINDING PROTEIN 1-RELATED"/>
    <property type="match status" value="1"/>
</dbReference>
<feature type="domain" description="TonB-dependent receptor-like beta-barrel" evidence="12">
    <location>
        <begin position="262"/>
        <end position="698"/>
    </location>
</feature>
<dbReference type="InterPro" id="IPR039426">
    <property type="entry name" value="TonB-dep_rcpt-like"/>
</dbReference>
<dbReference type="Pfam" id="PF00593">
    <property type="entry name" value="TonB_dep_Rec_b-barrel"/>
    <property type="match status" value="1"/>
</dbReference>
<evidence type="ECO:0000256" key="6">
    <source>
        <dbReference type="ARBA" id="ARBA00023077"/>
    </source>
</evidence>
<evidence type="ECO:0000313" key="14">
    <source>
        <dbReference type="EMBL" id="MCP9764039.1"/>
    </source>
</evidence>
<evidence type="ECO:0000256" key="10">
    <source>
        <dbReference type="PROSITE-ProRule" id="PRU01360"/>
    </source>
</evidence>
<dbReference type="InterPro" id="IPR012910">
    <property type="entry name" value="Plug_dom"/>
</dbReference>
<dbReference type="Pfam" id="PF07715">
    <property type="entry name" value="Plug"/>
    <property type="match status" value="1"/>
</dbReference>
<comment type="subcellular location">
    <subcellularLocation>
        <location evidence="1 10">Cell outer membrane</location>
        <topology evidence="1 10">Multi-pass membrane protein</topology>
    </subcellularLocation>
</comment>
<evidence type="ECO:0000256" key="5">
    <source>
        <dbReference type="ARBA" id="ARBA00022729"/>
    </source>
</evidence>
<evidence type="ECO:0000259" key="13">
    <source>
        <dbReference type="Pfam" id="PF07715"/>
    </source>
</evidence>
<keyword evidence="3 10" id="KW-1134">Transmembrane beta strand</keyword>
<dbReference type="Gene3D" id="2.170.130.10">
    <property type="entry name" value="TonB-dependent receptor, plug domain"/>
    <property type="match status" value="1"/>
</dbReference>
<proteinExistence type="inferred from homology"/>
<keyword evidence="7 10" id="KW-0472">Membrane</keyword>
<protein>
    <submittedName>
        <fullName evidence="14">TonB-dependent receptor</fullName>
    </submittedName>
</protein>
<keyword evidence="2 10" id="KW-0813">Transport</keyword>
<comment type="caution">
    <text evidence="14">The sequence shown here is derived from an EMBL/GenBank/DDBJ whole genome shotgun (WGS) entry which is preliminary data.</text>
</comment>
<keyword evidence="6 11" id="KW-0798">TonB box</keyword>
<evidence type="ECO:0000259" key="12">
    <source>
        <dbReference type="Pfam" id="PF00593"/>
    </source>
</evidence>
<evidence type="ECO:0000256" key="11">
    <source>
        <dbReference type="RuleBase" id="RU003357"/>
    </source>
</evidence>
<dbReference type="EMBL" id="RJUF01000054">
    <property type="protein sequence ID" value="MCP9764039.1"/>
    <property type="molecule type" value="Genomic_DNA"/>
</dbReference>
<feature type="domain" description="TonB-dependent receptor plug" evidence="13">
    <location>
        <begin position="44"/>
        <end position="151"/>
    </location>
</feature>
<keyword evidence="9 10" id="KW-0998">Cell outer membrane</keyword>
<reference evidence="14 15" key="1">
    <citation type="submission" date="2018-11" db="EMBL/GenBank/DDBJ databases">
        <title>Novel bacteria species description.</title>
        <authorList>
            <person name="Han J.-H."/>
        </authorList>
    </citation>
    <scope>NUCLEOTIDE SEQUENCE [LARGE SCALE GENOMIC DNA]</scope>
    <source>
        <strain evidence="14 15">KCTC23259</strain>
    </source>
</reference>
<dbReference type="Gene3D" id="2.40.170.20">
    <property type="entry name" value="TonB-dependent receptor, beta-barrel domain"/>
    <property type="match status" value="1"/>
</dbReference>
<dbReference type="PANTHER" id="PTHR30069">
    <property type="entry name" value="TONB-DEPENDENT OUTER MEMBRANE RECEPTOR"/>
    <property type="match status" value="1"/>
</dbReference>
<name>A0AAE3H4W2_9BACT</name>
<evidence type="ECO:0000256" key="9">
    <source>
        <dbReference type="ARBA" id="ARBA00023237"/>
    </source>
</evidence>
<dbReference type="InterPro" id="IPR036942">
    <property type="entry name" value="Beta-barrel_TonB_sf"/>
</dbReference>
<dbReference type="InterPro" id="IPR037066">
    <property type="entry name" value="Plug_dom_sf"/>
</dbReference>
<dbReference type="SUPFAM" id="SSF56935">
    <property type="entry name" value="Porins"/>
    <property type="match status" value="1"/>
</dbReference>
<evidence type="ECO:0000256" key="7">
    <source>
        <dbReference type="ARBA" id="ARBA00023136"/>
    </source>
</evidence>
<accession>A0AAE3H4W2</accession>
<evidence type="ECO:0000256" key="2">
    <source>
        <dbReference type="ARBA" id="ARBA00022448"/>
    </source>
</evidence>
<keyword evidence="5" id="KW-0732">Signal</keyword>
<evidence type="ECO:0000256" key="1">
    <source>
        <dbReference type="ARBA" id="ARBA00004571"/>
    </source>
</evidence>
<dbReference type="GO" id="GO:0009279">
    <property type="term" value="C:cell outer membrane"/>
    <property type="evidence" value="ECO:0007669"/>
    <property type="project" value="UniProtKB-SubCell"/>
</dbReference>
<keyword evidence="8 14" id="KW-0675">Receptor</keyword>
<keyword evidence="4 10" id="KW-0812">Transmembrane</keyword>
<evidence type="ECO:0000256" key="3">
    <source>
        <dbReference type="ARBA" id="ARBA00022452"/>
    </source>
</evidence>
<gene>
    <name evidence="14" type="ORF">EGI31_13870</name>
</gene>
<dbReference type="AlphaFoldDB" id="A0AAE3H4W2"/>
<comment type="similarity">
    <text evidence="10 11">Belongs to the TonB-dependent receptor family.</text>
</comment>
<dbReference type="Proteomes" id="UP001204144">
    <property type="component" value="Unassembled WGS sequence"/>
</dbReference>
<dbReference type="PROSITE" id="PS52016">
    <property type="entry name" value="TONB_DEPENDENT_REC_3"/>
    <property type="match status" value="1"/>
</dbReference>
<dbReference type="RefSeq" id="WP_255037800.1">
    <property type="nucleotide sequence ID" value="NZ_RJUF01000054.1"/>
</dbReference>
<evidence type="ECO:0000256" key="4">
    <source>
        <dbReference type="ARBA" id="ARBA00022692"/>
    </source>
</evidence>
<dbReference type="InterPro" id="IPR000531">
    <property type="entry name" value="Beta-barrel_TonB"/>
</dbReference>
<organism evidence="14 15">
    <name type="scientific">Lacihabitans soyangensis</name>
    <dbReference type="NCBI Taxonomy" id="869394"/>
    <lineage>
        <taxon>Bacteria</taxon>
        <taxon>Pseudomonadati</taxon>
        <taxon>Bacteroidota</taxon>
        <taxon>Cytophagia</taxon>
        <taxon>Cytophagales</taxon>
        <taxon>Leadbetterellaceae</taxon>
        <taxon>Lacihabitans</taxon>
    </lineage>
</organism>
<keyword evidence="15" id="KW-1185">Reference proteome</keyword>
<evidence type="ECO:0000256" key="8">
    <source>
        <dbReference type="ARBA" id="ARBA00023170"/>
    </source>
</evidence>
<dbReference type="GO" id="GO:0044718">
    <property type="term" value="P:siderophore transmembrane transport"/>
    <property type="evidence" value="ECO:0007669"/>
    <property type="project" value="TreeGrafter"/>
</dbReference>
<sequence length="725" mass="81828">MKKFIYLLFFFLGFAEGFSQNDSTKKVLDLEDIVISANKFELRKKETPNQIELISAKQIAFQNSPNTANLLEQTGNVFVQKSQAGGGSPVLRGFEASRVLLVMDGVRMNNAIFRAGHLQNVLRIDQSMLERAEVVFGPSSVIYGSDALGGVVHFRTKSPEFDVKNFRSYLRYSTAIGEKTGHVDFNIGKKRFAFLTSFTFSDFGDVVQGTNRLDAYPDFGKRPFYVERQGNADVSLTNSNVNKQVGSAYSQYDFLQKISFQQTDNIKHTLNFQFSNSSDVPRYDRLTELRNGLPRFAEWYYGPEKRLMVAYHLDLKNSLIYDRASITFAFQDIEESRVSRNFNNVNRKSQLEKVNLFSLNADFQKVIKEQTLTYGLEVVGNDVRSKAHFTNISTNEERKADTRYPDGKNTMNTWAIYVADQLKVANTLILHGGLRYAFTDLSAEFIEKSFFPFPFSQIQQKNSSLTGNVGLVYTPFAKTKLGLLGSSGFRSPNIDDLAKVFDSVPGSLIVPNPNIKPEYSYNGEWSLNQQIGNKIKFEGVYFVTSMKNAIVIDAFTLNGERTVLYNGQSSKVLAAQNKAKAFIYGWNLNLKADLSKQFLLSSALNYTKGSINDAANTPLDHIPPLFGRTAIKFQNKAIQVEVFSIYNGWKKLADYSPSGEDNLIYATKDGMPSWWTLNLRSDYQVNKNFTVQFACENILDKNYRNFASGISSPGRNFMITLRGGI</sequence>